<proteinExistence type="predicted"/>
<feature type="compositionally biased region" description="Basic residues" evidence="1">
    <location>
        <begin position="295"/>
        <end position="314"/>
    </location>
</feature>
<protein>
    <submittedName>
        <fullName evidence="2">Uncharacterized protein</fullName>
    </submittedName>
</protein>
<organism evidence="2">
    <name type="scientific">Arundo donax</name>
    <name type="common">Giant reed</name>
    <name type="synonym">Donax arundinaceus</name>
    <dbReference type="NCBI Taxonomy" id="35708"/>
    <lineage>
        <taxon>Eukaryota</taxon>
        <taxon>Viridiplantae</taxon>
        <taxon>Streptophyta</taxon>
        <taxon>Embryophyta</taxon>
        <taxon>Tracheophyta</taxon>
        <taxon>Spermatophyta</taxon>
        <taxon>Magnoliopsida</taxon>
        <taxon>Liliopsida</taxon>
        <taxon>Poales</taxon>
        <taxon>Poaceae</taxon>
        <taxon>PACMAD clade</taxon>
        <taxon>Arundinoideae</taxon>
        <taxon>Arundineae</taxon>
        <taxon>Arundo</taxon>
    </lineage>
</organism>
<evidence type="ECO:0000256" key="1">
    <source>
        <dbReference type="SAM" id="MobiDB-lite"/>
    </source>
</evidence>
<dbReference type="EMBL" id="GBRH01196775">
    <property type="protein sequence ID" value="JAE01121.1"/>
    <property type="molecule type" value="Transcribed_RNA"/>
</dbReference>
<reference evidence="2" key="1">
    <citation type="submission" date="2014-09" db="EMBL/GenBank/DDBJ databases">
        <authorList>
            <person name="Magalhaes I.L.F."/>
            <person name="Oliveira U."/>
            <person name="Santos F.R."/>
            <person name="Vidigal T.H.D.A."/>
            <person name="Brescovit A.D."/>
            <person name="Santos A.J."/>
        </authorList>
    </citation>
    <scope>NUCLEOTIDE SEQUENCE</scope>
    <source>
        <tissue evidence="2">Shoot tissue taken approximately 20 cm above the soil surface</tissue>
    </source>
</reference>
<dbReference type="AlphaFoldDB" id="A0A0A9ETF2"/>
<name>A0A0A9ETF2_ARUDO</name>
<feature type="region of interest" description="Disordered" evidence="1">
    <location>
        <begin position="262"/>
        <end position="314"/>
    </location>
</feature>
<accession>A0A0A9ETF2</accession>
<feature type="compositionally biased region" description="Basic and acidic residues" evidence="1">
    <location>
        <begin position="272"/>
        <end position="285"/>
    </location>
</feature>
<sequence length="314" mass="35771">MKCRILEDLPLEFSQKILHAMQMRSRTRNNFTRIFADALTAIGNCMIVLGSPKGRPFSRDLNAYFVSCADLSDVKKVMALLCPEVPNVVKQEYQLQEEMKSAVTSGNLPAASTQDNKMESRCEMCLIDDNIPFWEKFELFQVFMLGGQKDARFIIIFLRTALSWLEQRGPPDNIDAQLFEEIRHICSLFEEQSVGEKRACLTVEDLYSTWKDGENKLQKIISFLRTERASVEESDRSAEAAPAVQFYMDRDDKWSECSDNVFNKCSDNEPDTGGRDGMEPAKEEAPAVCSTSKGKAQKQKNKKKSRKSKRKGKK</sequence>
<reference evidence="2" key="2">
    <citation type="journal article" date="2015" name="Data Brief">
        <title>Shoot transcriptome of the giant reed, Arundo donax.</title>
        <authorList>
            <person name="Barrero R.A."/>
            <person name="Guerrero F.D."/>
            <person name="Moolhuijzen P."/>
            <person name="Goolsby J.A."/>
            <person name="Tidwell J."/>
            <person name="Bellgard S.E."/>
            <person name="Bellgard M.I."/>
        </authorList>
    </citation>
    <scope>NUCLEOTIDE SEQUENCE</scope>
    <source>
        <tissue evidence="2">Shoot tissue taken approximately 20 cm above the soil surface</tissue>
    </source>
</reference>
<evidence type="ECO:0000313" key="2">
    <source>
        <dbReference type="EMBL" id="JAE01121.1"/>
    </source>
</evidence>